<reference evidence="1" key="1">
    <citation type="submission" date="2010-07" db="EMBL/GenBank/DDBJ databases">
        <authorList>
            <consortium name="CONSOLIDER consortium CSD2007-00005"/>
            <person name="Guazzaroni M.-E."/>
            <person name="Richter M."/>
            <person name="Garcia-Salamanca A."/>
            <person name="Yarza P."/>
            <person name="Ferrer M."/>
        </authorList>
    </citation>
    <scope>NUCLEOTIDE SEQUENCE</scope>
</reference>
<sequence>MTLANGSTADVDLLTIGADNVSAFIGVRGSDDNVTTDDFGIVLSGVDAGLALMTQQPAAGQTVGSGRSWTTLQASVGSASLVGIDDLTLEVTDFDVLI</sequence>
<name>D9PMX8_9ZZZZ</name>
<proteinExistence type="predicted"/>
<evidence type="ECO:0000313" key="1">
    <source>
        <dbReference type="EMBL" id="EFK95090.1"/>
    </source>
</evidence>
<comment type="caution">
    <text evidence="1">The sequence shown here is derived from an EMBL/GenBank/DDBJ whole genome shotgun (WGS) entry which is preliminary data.</text>
</comment>
<dbReference type="EMBL" id="ADZX01000894">
    <property type="protein sequence ID" value="EFK95090.1"/>
    <property type="molecule type" value="Genomic_DNA"/>
</dbReference>
<feature type="non-terminal residue" evidence="1">
    <location>
        <position position="98"/>
    </location>
</feature>
<dbReference type="AlphaFoldDB" id="D9PMX8"/>
<organism evidence="1">
    <name type="scientific">sediment metagenome</name>
    <dbReference type="NCBI Taxonomy" id="749907"/>
    <lineage>
        <taxon>unclassified sequences</taxon>
        <taxon>metagenomes</taxon>
        <taxon>ecological metagenomes</taxon>
    </lineage>
</organism>
<accession>D9PMX8</accession>
<gene>
    <name evidence="1" type="ORF">LDC_2907</name>
</gene>
<protein>
    <submittedName>
        <fullName evidence="1">Uncharacterized protein</fullName>
    </submittedName>
</protein>
<reference evidence="1" key="2">
    <citation type="journal article" date="2011" name="Microb. Ecol.">
        <title>Taxonomic and Functional Metagenomic Profiling of the Microbial Community in the Anoxic Sediment of a Sub-saline Shallow Lake (Laguna de Carrizo, Central Spain).</title>
        <authorList>
            <person name="Ferrer M."/>
            <person name="Guazzaroni M.E."/>
            <person name="Richter M."/>
            <person name="Garcia-Salamanca A."/>
            <person name="Yarza P."/>
            <person name="Suarez-Suarez A."/>
            <person name="Solano J."/>
            <person name="Alcaide M."/>
            <person name="van Dillewijn P."/>
            <person name="Molina-Henares M.A."/>
            <person name="Lopez-Cortes N."/>
            <person name="Al-Ramahi Y."/>
            <person name="Guerrero C."/>
            <person name="Acosta A."/>
            <person name="de Eugenio L.I."/>
            <person name="Martinez V."/>
            <person name="Marques S."/>
            <person name="Rojo F."/>
            <person name="Santero E."/>
            <person name="Genilloud O."/>
            <person name="Perez-Perez J."/>
            <person name="Rossello-Mora R."/>
            <person name="Ramos J.L."/>
        </authorList>
    </citation>
    <scope>NUCLEOTIDE SEQUENCE</scope>
</reference>